<evidence type="ECO:0000313" key="1">
    <source>
        <dbReference type="EMBL" id="THJ74297.1"/>
    </source>
</evidence>
<name>A0A4S5EPK2_9ACTN</name>
<comment type="caution">
    <text evidence="1">The sequence shown here is derived from an EMBL/GenBank/DDBJ whole genome shotgun (WGS) entry which is preliminary data.</text>
</comment>
<dbReference type="AlphaFoldDB" id="A0A4S5EPK2"/>
<dbReference type="OrthoDB" id="180193at2"/>
<reference evidence="1 2" key="1">
    <citation type="submission" date="2019-04" db="EMBL/GenBank/DDBJ databases">
        <title>Draft genome sequences for three unisolated Alnus-infective Frankia Sp+ strains, AgTrS, AiOr and AvVan, the first sequenced Frankia strains able to sporulate in-planta.</title>
        <authorList>
            <person name="Bethencourt L."/>
            <person name="Vautrin F."/>
            <person name="Taib N."/>
            <person name="Dubost A."/>
            <person name="Castro-Garcia L."/>
            <person name="Imbaud O."/>
            <person name="Abrouk D."/>
            <person name="Fournier P."/>
            <person name="Briolay J."/>
            <person name="Nguyen A."/>
            <person name="Normand P."/>
            <person name="Fernandez M.P."/>
            <person name="Brochier-Armanet C."/>
            <person name="Herrera-Belaroussi A."/>
        </authorList>
    </citation>
    <scope>NUCLEOTIDE SEQUENCE [LARGE SCALE GENOMIC DNA]</scope>
    <source>
        <strain evidence="1 2">AvVan</strain>
    </source>
</reference>
<keyword evidence="2" id="KW-1185">Reference proteome</keyword>
<protein>
    <submittedName>
        <fullName evidence="1">Uncharacterized protein</fullName>
    </submittedName>
</protein>
<dbReference type="Proteomes" id="UP000305282">
    <property type="component" value="Unassembled WGS sequence"/>
</dbReference>
<gene>
    <name evidence="1" type="ORF">E7Y31_12260</name>
</gene>
<organism evidence="1 2">
    <name type="scientific">Candidatus Frankia alpina</name>
    <dbReference type="NCBI Taxonomy" id="2699483"/>
    <lineage>
        <taxon>Bacteria</taxon>
        <taxon>Bacillati</taxon>
        <taxon>Actinomycetota</taxon>
        <taxon>Actinomycetes</taxon>
        <taxon>Frankiales</taxon>
        <taxon>Frankiaceae</taxon>
        <taxon>Frankia</taxon>
    </lineage>
</organism>
<proteinExistence type="predicted"/>
<dbReference type="EMBL" id="SSXH01000272">
    <property type="protein sequence ID" value="THJ74297.1"/>
    <property type="molecule type" value="Genomic_DNA"/>
</dbReference>
<accession>A0A4S5EPK2</accession>
<evidence type="ECO:0000313" key="2">
    <source>
        <dbReference type="Proteomes" id="UP000305282"/>
    </source>
</evidence>
<sequence length="66" mass="7153">MHAPRAHRVRGRMCGGFRWRHPSGGRAEPRPAHFEQASALVTEEMAAAFAGCGPDNGGWRPGAGWQ</sequence>